<evidence type="ECO:0008006" key="3">
    <source>
        <dbReference type="Google" id="ProtNLM"/>
    </source>
</evidence>
<proteinExistence type="predicted"/>
<dbReference type="Pfam" id="PF14430">
    <property type="entry name" value="Imm1"/>
    <property type="match status" value="1"/>
</dbReference>
<evidence type="ECO:0000313" key="2">
    <source>
        <dbReference type="Proteomes" id="UP001501747"/>
    </source>
</evidence>
<name>A0ABP7T0A5_9PSEU</name>
<comment type="caution">
    <text evidence="1">The sequence shown here is derived from an EMBL/GenBank/DDBJ whole genome shotgun (WGS) entry which is preliminary data.</text>
</comment>
<dbReference type="RefSeq" id="WP_344878818.1">
    <property type="nucleotide sequence ID" value="NZ_BAABAL010000018.1"/>
</dbReference>
<evidence type="ECO:0000313" key="1">
    <source>
        <dbReference type="EMBL" id="GAA4019181.1"/>
    </source>
</evidence>
<dbReference type="InterPro" id="IPR025680">
    <property type="entry name" value="DddI"/>
</dbReference>
<reference evidence="2" key="1">
    <citation type="journal article" date="2019" name="Int. J. Syst. Evol. Microbiol.">
        <title>The Global Catalogue of Microorganisms (GCM) 10K type strain sequencing project: providing services to taxonomists for standard genome sequencing and annotation.</title>
        <authorList>
            <consortium name="The Broad Institute Genomics Platform"/>
            <consortium name="The Broad Institute Genome Sequencing Center for Infectious Disease"/>
            <person name="Wu L."/>
            <person name="Ma J."/>
        </authorList>
    </citation>
    <scope>NUCLEOTIDE SEQUENCE [LARGE SCALE GENOMIC DNA]</scope>
    <source>
        <strain evidence="2">JCM 17342</strain>
    </source>
</reference>
<gene>
    <name evidence="1" type="ORF">GCM10022247_48540</name>
</gene>
<organism evidence="1 2">
    <name type="scientific">Allokutzneria multivorans</name>
    <dbReference type="NCBI Taxonomy" id="1142134"/>
    <lineage>
        <taxon>Bacteria</taxon>
        <taxon>Bacillati</taxon>
        <taxon>Actinomycetota</taxon>
        <taxon>Actinomycetes</taxon>
        <taxon>Pseudonocardiales</taxon>
        <taxon>Pseudonocardiaceae</taxon>
        <taxon>Allokutzneria</taxon>
    </lineage>
</organism>
<accession>A0ABP7T0A5</accession>
<protein>
    <recommendedName>
        <fullName evidence="3">Immunity protein Imm1</fullName>
    </recommendedName>
</protein>
<keyword evidence="2" id="KW-1185">Reference proteome</keyword>
<dbReference type="Proteomes" id="UP001501747">
    <property type="component" value="Unassembled WGS sequence"/>
</dbReference>
<sequence>MTLEVSYRAGADAATVGVVIDNAGQLAQLLTALAADDTSDALVIHRDRPRVGPRHIPDHQVLVGVRGEVGAIHFTDPTGSWVTHGDGPADEPVYAEMEFPSHCEVPVSDLEQALAEFLHSHQRPTHVAWQDAD</sequence>
<dbReference type="EMBL" id="BAABAL010000018">
    <property type="protein sequence ID" value="GAA4019181.1"/>
    <property type="molecule type" value="Genomic_DNA"/>
</dbReference>